<reference evidence="1 2" key="1">
    <citation type="journal article" date="2022" name="Allergy">
        <title>Genome assembly and annotation of Periplaneta americana reveal a comprehensive cockroach allergen profile.</title>
        <authorList>
            <person name="Wang L."/>
            <person name="Xiong Q."/>
            <person name="Saelim N."/>
            <person name="Wang L."/>
            <person name="Nong W."/>
            <person name="Wan A.T."/>
            <person name="Shi M."/>
            <person name="Liu X."/>
            <person name="Cao Q."/>
            <person name="Hui J.H.L."/>
            <person name="Sookrung N."/>
            <person name="Leung T.F."/>
            <person name="Tungtrongchitr A."/>
            <person name="Tsui S.K.W."/>
        </authorList>
    </citation>
    <scope>NUCLEOTIDE SEQUENCE [LARGE SCALE GENOMIC DNA]</scope>
    <source>
        <strain evidence="1">PWHHKU_190912</strain>
    </source>
</reference>
<proteinExistence type="predicted"/>
<evidence type="ECO:0000313" key="2">
    <source>
        <dbReference type="Proteomes" id="UP001148838"/>
    </source>
</evidence>
<accession>A0ABQ8SU43</accession>
<protein>
    <recommendedName>
        <fullName evidence="3">CCHC-type domain-containing protein</fullName>
    </recommendedName>
</protein>
<name>A0ABQ8SU43_PERAM</name>
<evidence type="ECO:0008006" key="3">
    <source>
        <dbReference type="Google" id="ProtNLM"/>
    </source>
</evidence>
<organism evidence="1 2">
    <name type="scientific">Periplaneta americana</name>
    <name type="common">American cockroach</name>
    <name type="synonym">Blatta americana</name>
    <dbReference type="NCBI Taxonomy" id="6978"/>
    <lineage>
        <taxon>Eukaryota</taxon>
        <taxon>Metazoa</taxon>
        <taxon>Ecdysozoa</taxon>
        <taxon>Arthropoda</taxon>
        <taxon>Hexapoda</taxon>
        <taxon>Insecta</taxon>
        <taxon>Pterygota</taxon>
        <taxon>Neoptera</taxon>
        <taxon>Polyneoptera</taxon>
        <taxon>Dictyoptera</taxon>
        <taxon>Blattodea</taxon>
        <taxon>Blattoidea</taxon>
        <taxon>Blattidae</taxon>
        <taxon>Blattinae</taxon>
        <taxon>Periplaneta</taxon>
    </lineage>
</organism>
<comment type="caution">
    <text evidence="1">The sequence shown here is derived from an EMBL/GenBank/DDBJ whole genome shotgun (WGS) entry which is preliminary data.</text>
</comment>
<sequence>MKVRILAMKTFTHGRILIETGSKEEVEKLHTPINERCGQHLESTIPKLWNPNLIIYSIPEEVTAENVREIIISQNPELNFKIGDVKPKFVFTSKRKSRNLVVEVNSLNRRQRLQRKLKTGWLIFNVEDYITINRCFKCCRFNHRAQDCKGLTK</sequence>
<evidence type="ECO:0000313" key="1">
    <source>
        <dbReference type="EMBL" id="KAJ4437652.1"/>
    </source>
</evidence>
<dbReference type="Proteomes" id="UP001148838">
    <property type="component" value="Unassembled WGS sequence"/>
</dbReference>
<keyword evidence="2" id="KW-1185">Reference proteome</keyword>
<gene>
    <name evidence="1" type="ORF">ANN_17797</name>
</gene>
<dbReference type="EMBL" id="JAJSOF020000021">
    <property type="protein sequence ID" value="KAJ4437652.1"/>
    <property type="molecule type" value="Genomic_DNA"/>
</dbReference>